<gene>
    <name evidence="6" type="ORF">G7066_13285</name>
</gene>
<reference evidence="6 7" key="1">
    <citation type="submission" date="2020-03" db="EMBL/GenBank/DDBJ databases">
        <title>Leucobacter sp. nov., isolated from beetles.</title>
        <authorList>
            <person name="Hyun D.-W."/>
            <person name="Bae J.-W."/>
        </authorList>
    </citation>
    <scope>NUCLEOTIDE SEQUENCE [LARGE SCALE GENOMIC DNA]</scope>
    <source>
        <strain evidence="6 7">HDW9A</strain>
    </source>
</reference>
<name>A0ABX6K0A8_9MICO</name>
<accession>A0ABX6K0A8</accession>
<organism evidence="6 7">
    <name type="scientific">Leucobacter coleopterorum</name>
    <dbReference type="NCBI Taxonomy" id="2714933"/>
    <lineage>
        <taxon>Bacteria</taxon>
        <taxon>Bacillati</taxon>
        <taxon>Actinomycetota</taxon>
        <taxon>Actinomycetes</taxon>
        <taxon>Micrococcales</taxon>
        <taxon>Microbacteriaceae</taxon>
        <taxon>Leucobacter</taxon>
    </lineage>
</organism>
<comment type="similarity">
    <text evidence="1">Belongs to the ABC transporter superfamily.</text>
</comment>
<dbReference type="InterPro" id="IPR003593">
    <property type="entry name" value="AAA+_ATPase"/>
</dbReference>
<dbReference type="InterPro" id="IPR027417">
    <property type="entry name" value="P-loop_NTPase"/>
</dbReference>
<proteinExistence type="inferred from homology"/>
<keyword evidence="4 6" id="KW-0067">ATP-binding</keyword>
<protein>
    <submittedName>
        <fullName evidence="6">ABC transporter ATP-binding protein</fullName>
    </submittedName>
</protein>
<dbReference type="PANTHER" id="PTHR46743">
    <property type="entry name" value="TEICHOIC ACIDS EXPORT ATP-BINDING PROTEIN TAGH"/>
    <property type="match status" value="1"/>
</dbReference>
<dbReference type="SUPFAM" id="SSF52540">
    <property type="entry name" value="P-loop containing nucleoside triphosphate hydrolases"/>
    <property type="match status" value="1"/>
</dbReference>
<dbReference type="PROSITE" id="PS50893">
    <property type="entry name" value="ABC_TRANSPORTER_2"/>
    <property type="match status" value="1"/>
</dbReference>
<evidence type="ECO:0000256" key="1">
    <source>
        <dbReference type="ARBA" id="ARBA00005417"/>
    </source>
</evidence>
<dbReference type="GO" id="GO:0005524">
    <property type="term" value="F:ATP binding"/>
    <property type="evidence" value="ECO:0007669"/>
    <property type="project" value="UniProtKB-KW"/>
</dbReference>
<dbReference type="Pfam" id="PF00005">
    <property type="entry name" value="ABC_tran"/>
    <property type="match status" value="1"/>
</dbReference>
<dbReference type="InterPro" id="IPR015860">
    <property type="entry name" value="ABC_transpr_TagH-like"/>
</dbReference>
<dbReference type="Proteomes" id="UP000503441">
    <property type="component" value="Chromosome"/>
</dbReference>
<keyword evidence="3" id="KW-0547">Nucleotide-binding</keyword>
<dbReference type="EMBL" id="CP049933">
    <property type="protein sequence ID" value="QIM19298.1"/>
    <property type="molecule type" value="Genomic_DNA"/>
</dbReference>
<dbReference type="InterPro" id="IPR003439">
    <property type="entry name" value="ABC_transporter-like_ATP-bd"/>
</dbReference>
<evidence type="ECO:0000256" key="4">
    <source>
        <dbReference type="ARBA" id="ARBA00022840"/>
    </source>
</evidence>
<evidence type="ECO:0000256" key="2">
    <source>
        <dbReference type="ARBA" id="ARBA00022448"/>
    </source>
</evidence>
<dbReference type="CDD" id="cd03220">
    <property type="entry name" value="ABC_KpsT_Wzt"/>
    <property type="match status" value="1"/>
</dbReference>
<keyword evidence="7" id="KW-1185">Reference proteome</keyword>
<feature type="domain" description="ABC transporter" evidence="5">
    <location>
        <begin position="30"/>
        <end position="260"/>
    </location>
</feature>
<keyword evidence="2" id="KW-0813">Transport</keyword>
<evidence type="ECO:0000313" key="6">
    <source>
        <dbReference type="EMBL" id="QIM19298.1"/>
    </source>
</evidence>
<evidence type="ECO:0000256" key="3">
    <source>
        <dbReference type="ARBA" id="ARBA00022741"/>
    </source>
</evidence>
<dbReference type="SMART" id="SM00382">
    <property type="entry name" value="AAA"/>
    <property type="match status" value="1"/>
</dbReference>
<sequence length="385" mass="41995">MPSTSSPNSGNTSSEKPAIVVHDVSKSFKIKHANSFKEAFVSKLRGEETTTQFQAVNHVSFEVPAGQSVAVMGRNGSGKSTTLKMISGVLRPDTGWIRIRGRVAGLLEVGAGFNPNLTGRENVYLNAAILGMSKEETDARFEDIHEFSELGEFIDTEVKQYSSGMYSRLGFSVAAHTEQDVLLVDEVLSVGDAAFRKKCTARMLEMRSHGKTMFIVSHSTSQVRQLCDRGIVLQQGKLVFDGPIEEAIEMHESSVSDSDRRLQRGSKRPFVAAESHERFMRNHPDAYGAPLGAPAVVEENGGGLIQECVTGLVVTSNELRVSQGLRNGAFQRAYAAAGGPAGEWGFLVGKIQVMDQEGLRALRFQNGTAYFRPETEEIDFVNETA</sequence>
<dbReference type="PANTHER" id="PTHR46743:SF2">
    <property type="entry name" value="TEICHOIC ACIDS EXPORT ATP-BINDING PROTEIN TAGH"/>
    <property type="match status" value="1"/>
</dbReference>
<dbReference type="Gene3D" id="3.40.50.300">
    <property type="entry name" value="P-loop containing nucleotide triphosphate hydrolases"/>
    <property type="match status" value="1"/>
</dbReference>
<evidence type="ECO:0000259" key="5">
    <source>
        <dbReference type="PROSITE" id="PS50893"/>
    </source>
</evidence>
<evidence type="ECO:0000313" key="7">
    <source>
        <dbReference type="Proteomes" id="UP000503441"/>
    </source>
</evidence>
<dbReference type="InterPro" id="IPR050683">
    <property type="entry name" value="Bact_Polysacc_Export_ATP-bd"/>
</dbReference>